<dbReference type="GO" id="GO:0003676">
    <property type="term" value="F:nucleic acid binding"/>
    <property type="evidence" value="ECO:0007669"/>
    <property type="project" value="InterPro"/>
</dbReference>
<keyword evidence="3" id="KW-1185">Reference proteome</keyword>
<accession>A0A9N8MHM2</accession>
<dbReference type="Pfam" id="PF06961">
    <property type="entry name" value="DUF1294"/>
    <property type="match status" value="1"/>
</dbReference>
<comment type="caution">
    <text evidence="2">The sequence shown here is derived from an EMBL/GenBank/DDBJ whole genome shotgun (WGS) entry which is preliminary data.</text>
</comment>
<dbReference type="Proteomes" id="UP000662618">
    <property type="component" value="Unassembled WGS sequence"/>
</dbReference>
<protein>
    <recommendedName>
        <fullName evidence="4">DUF1294 domain-containing protein</fullName>
    </recommendedName>
</protein>
<evidence type="ECO:0008006" key="4">
    <source>
        <dbReference type="Google" id="ProtNLM"/>
    </source>
</evidence>
<dbReference type="PIRSF" id="PIRSF002599">
    <property type="entry name" value="Cold_shock_A"/>
    <property type="match status" value="1"/>
</dbReference>
<name>A0A9N8MHM2_9FLAO</name>
<evidence type="ECO:0000313" key="3">
    <source>
        <dbReference type="Proteomes" id="UP000662618"/>
    </source>
</evidence>
<gene>
    <name evidence="2" type="ORF">CHRY9390_02677</name>
</gene>
<dbReference type="InterPro" id="IPR010718">
    <property type="entry name" value="DUF1294"/>
</dbReference>
<dbReference type="EMBL" id="CAJIMS010000001">
    <property type="protein sequence ID" value="CAD7813578.1"/>
    <property type="molecule type" value="Genomic_DNA"/>
</dbReference>
<sequence length="90" mass="10214">MAIKYYLILITILTFLAFGWDKRLAKNGKRRLAESVLLILTFVGGTFGALFGITFFKHKSAKKTFILKLILVVAVQLALIFLLKEHLTDQ</sequence>
<feature type="transmembrane region" description="Helical" evidence="1">
    <location>
        <begin position="65"/>
        <end position="83"/>
    </location>
</feature>
<dbReference type="AlphaFoldDB" id="A0A9N8MHM2"/>
<keyword evidence="1" id="KW-0472">Membrane</keyword>
<organism evidence="2 3">
    <name type="scientific">Chryseobacterium aquaeductus</name>
    <dbReference type="NCBI Taxonomy" id="2675056"/>
    <lineage>
        <taxon>Bacteria</taxon>
        <taxon>Pseudomonadati</taxon>
        <taxon>Bacteroidota</taxon>
        <taxon>Flavobacteriia</taxon>
        <taxon>Flavobacteriales</taxon>
        <taxon>Weeksellaceae</taxon>
        <taxon>Chryseobacterium group</taxon>
        <taxon>Chryseobacterium</taxon>
    </lineage>
</organism>
<feature type="transmembrane region" description="Helical" evidence="1">
    <location>
        <begin position="35"/>
        <end position="56"/>
    </location>
</feature>
<dbReference type="InterPro" id="IPR012156">
    <property type="entry name" value="Cold_shock_CspA"/>
</dbReference>
<keyword evidence="1" id="KW-1133">Transmembrane helix</keyword>
<evidence type="ECO:0000256" key="1">
    <source>
        <dbReference type="SAM" id="Phobius"/>
    </source>
</evidence>
<keyword evidence="1" id="KW-0812">Transmembrane</keyword>
<evidence type="ECO:0000313" key="2">
    <source>
        <dbReference type="EMBL" id="CAD7813578.1"/>
    </source>
</evidence>
<reference evidence="2" key="1">
    <citation type="submission" date="2020-12" db="EMBL/GenBank/DDBJ databases">
        <authorList>
            <person name="Rodrigo-Torres L."/>
            <person name="Arahal R. D."/>
            <person name="Lucena T."/>
        </authorList>
    </citation>
    <scope>NUCLEOTIDE SEQUENCE</scope>
    <source>
        <strain evidence="2">CECT 9390</strain>
    </source>
</reference>
<dbReference type="RefSeq" id="WP_162088921.1">
    <property type="nucleotide sequence ID" value="NZ_CAJIMS010000001.1"/>
</dbReference>
<proteinExistence type="predicted"/>